<keyword evidence="3" id="KW-1185">Reference proteome</keyword>
<feature type="transmembrane region" description="Helical" evidence="1">
    <location>
        <begin position="7"/>
        <end position="30"/>
    </location>
</feature>
<organism evidence="2 3">
    <name type="scientific">Methylophilus aquaticus</name>
    <dbReference type="NCBI Taxonomy" id="1971610"/>
    <lineage>
        <taxon>Bacteria</taxon>
        <taxon>Pseudomonadati</taxon>
        <taxon>Pseudomonadota</taxon>
        <taxon>Betaproteobacteria</taxon>
        <taxon>Nitrosomonadales</taxon>
        <taxon>Methylophilaceae</taxon>
        <taxon>Methylophilus</taxon>
    </lineage>
</organism>
<evidence type="ECO:0000313" key="3">
    <source>
        <dbReference type="Proteomes" id="UP001225906"/>
    </source>
</evidence>
<comment type="caution">
    <text evidence="2">The sequence shown here is derived from an EMBL/GenBank/DDBJ whole genome shotgun (WGS) entry which is preliminary data.</text>
</comment>
<dbReference type="Gene3D" id="2.60.40.10">
    <property type="entry name" value="Immunoglobulins"/>
    <property type="match status" value="1"/>
</dbReference>
<keyword evidence="1" id="KW-0472">Membrane</keyword>
<evidence type="ECO:0000313" key="2">
    <source>
        <dbReference type="EMBL" id="MDP8566950.1"/>
    </source>
</evidence>
<keyword evidence="1" id="KW-1133">Transmembrane helix</keyword>
<dbReference type="InterPro" id="IPR013783">
    <property type="entry name" value="Ig-like_fold"/>
</dbReference>
<gene>
    <name evidence="2" type="ORF">Q9291_03710</name>
</gene>
<reference evidence="3" key="1">
    <citation type="journal article" date="2019" name="Int. J. Syst. Evol. Microbiol.">
        <title>The Global Catalogue of Microorganisms (GCM) 10K type strain sequencing project: providing services to taxonomists for standard genome sequencing and annotation.</title>
        <authorList>
            <consortium name="The Broad Institute Genomics Platform"/>
            <consortium name="The Broad Institute Genome Sequencing Center for Infectious Disease"/>
            <person name="Wu L."/>
            <person name="Ma J."/>
        </authorList>
    </citation>
    <scope>NUCLEOTIDE SEQUENCE [LARGE SCALE GENOMIC DNA]</scope>
    <source>
        <strain evidence="3">VKM B-3159</strain>
    </source>
</reference>
<accession>A0ABT9JS67</accession>
<name>A0ABT9JS67_9PROT</name>
<proteinExistence type="predicted"/>
<keyword evidence="1" id="KW-0812">Transmembrane</keyword>
<dbReference type="Proteomes" id="UP001225906">
    <property type="component" value="Unassembled WGS sequence"/>
</dbReference>
<dbReference type="PROSITE" id="PS51257">
    <property type="entry name" value="PROKAR_LIPOPROTEIN"/>
    <property type="match status" value="1"/>
</dbReference>
<dbReference type="RefSeq" id="WP_306388648.1">
    <property type="nucleotide sequence ID" value="NZ_JAVCAP010000004.1"/>
</dbReference>
<protein>
    <submittedName>
        <fullName evidence="2">Uncharacterized protein</fullName>
    </submittedName>
</protein>
<sequence length="152" mass="16244">MNARRQLFSLNAIAANGVILLAFIACNYVFGATAGNLPTCVPADNPETQKMALGAQPKKEVCNPKVFQAVILPAARVGKPYGRRSLVQGGQPPYEIADIDKQFTTTGLLITPEGMLAGTPKISGKFEFTANIKDANGVSARQRFLLKILPAK</sequence>
<dbReference type="EMBL" id="JAVCAP010000004">
    <property type="protein sequence ID" value="MDP8566950.1"/>
    <property type="molecule type" value="Genomic_DNA"/>
</dbReference>
<evidence type="ECO:0000256" key="1">
    <source>
        <dbReference type="SAM" id="Phobius"/>
    </source>
</evidence>